<dbReference type="AlphaFoldDB" id="A0A346Y2H3"/>
<name>A0A346Y2H3_9ACTN</name>
<protein>
    <recommendedName>
        <fullName evidence="3">Type II toxin-antitoxin system RelE/ParE family toxin</fullName>
    </recommendedName>
</protein>
<evidence type="ECO:0008006" key="3">
    <source>
        <dbReference type="Google" id="ProtNLM"/>
    </source>
</evidence>
<dbReference type="Proteomes" id="UP000264006">
    <property type="component" value="Chromosome"/>
</dbReference>
<accession>A0A346Y2H3</accession>
<keyword evidence="2" id="KW-1185">Reference proteome</keyword>
<dbReference type="KEGG" id="euz:DVS28_a4001"/>
<dbReference type="OrthoDB" id="5244452at2"/>
<evidence type="ECO:0000313" key="1">
    <source>
        <dbReference type="EMBL" id="AXV08670.1"/>
    </source>
</evidence>
<evidence type="ECO:0000313" key="2">
    <source>
        <dbReference type="Proteomes" id="UP000264006"/>
    </source>
</evidence>
<sequence length="97" mass="10819">MARIELAAAAVEDLVRLIAVLSLSDDTTDRVRRSIQPLADLPRLGPELHGRWAPLRFLLGPWRWMLILYTYEEDVDHVVIITIQDARSSGAALLASG</sequence>
<proteinExistence type="predicted"/>
<organism evidence="1 2">
    <name type="scientific">Euzebya pacifica</name>
    <dbReference type="NCBI Taxonomy" id="1608957"/>
    <lineage>
        <taxon>Bacteria</taxon>
        <taxon>Bacillati</taxon>
        <taxon>Actinomycetota</taxon>
        <taxon>Nitriliruptoria</taxon>
        <taxon>Euzebyales</taxon>
    </lineage>
</organism>
<gene>
    <name evidence="1" type="ORF">DVS28_a4001</name>
</gene>
<reference evidence="1 2" key="1">
    <citation type="submission" date="2018-09" db="EMBL/GenBank/DDBJ databases">
        <title>Complete genome sequence of Euzebya sp. DY32-46 isolated from seawater of Pacific Ocean.</title>
        <authorList>
            <person name="Xu L."/>
            <person name="Wu Y.-H."/>
            <person name="Xu X.-W."/>
        </authorList>
    </citation>
    <scope>NUCLEOTIDE SEQUENCE [LARGE SCALE GENOMIC DNA]</scope>
    <source>
        <strain evidence="1 2">DY32-46</strain>
    </source>
</reference>
<dbReference type="RefSeq" id="WP_114592981.1">
    <property type="nucleotide sequence ID" value="NZ_CP031165.1"/>
</dbReference>
<dbReference type="EMBL" id="CP031165">
    <property type="protein sequence ID" value="AXV08670.1"/>
    <property type="molecule type" value="Genomic_DNA"/>
</dbReference>